<evidence type="ECO:0008006" key="4">
    <source>
        <dbReference type="Google" id="ProtNLM"/>
    </source>
</evidence>
<dbReference type="HOGENOM" id="CLU_071178_3_0_3"/>
<dbReference type="EMBL" id="CP003587">
    <property type="protein sequence ID" value="AGY56817.1"/>
    <property type="molecule type" value="Genomic_DNA"/>
</dbReference>
<reference evidence="2 3" key="1">
    <citation type="journal article" date="2013" name="PLoS ONE">
        <title>Cultivation and Complete Genome Sequencing of Gloeobacter kilaueensis sp. nov., from a Lava Cave in Kilauea Caldera, Hawai'i.</title>
        <authorList>
            <person name="Saw J.H."/>
            <person name="Schatz M."/>
            <person name="Brown M.V."/>
            <person name="Kunkel D.D."/>
            <person name="Foster J.S."/>
            <person name="Shick H."/>
            <person name="Christensen S."/>
            <person name="Hou S."/>
            <person name="Wan X."/>
            <person name="Donachie S.P."/>
        </authorList>
    </citation>
    <scope>NUCLEOTIDE SEQUENCE [LARGE SCALE GENOMIC DNA]</scope>
    <source>
        <strain evidence="3">JS</strain>
    </source>
</reference>
<gene>
    <name evidence="2" type="ORF">GKIL_0571</name>
</gene>
<keyword evidence="1" id="KW-1133">Transmembrane helix</keyword>
<evidence type="ECO:0000313" key="3">
    <source>
        <dbReference type="Proteomes" id="UP000017396"/>
    </source>
</evidence>
<organism evidence="2 3">
    <name type="scientific">Gloeobacter kilaueensis (strain ATCC BAA-2537 / CCAP 1431/1 / ULC 316 / JS1)</name>
    <dbReference type="NCBI Taxonomy" id="1183438"/>
    <lineage>
        <taxon>Bacteria</taxon>
        <taxon>Bacillati</taxon>
        <taxon>Cyanobacteriota</taxon>
        <taxon>Cyanophyceae</taxon>
        <taxon>Gloeobacterales</taxon>
        <taxon>Gloeobacteraceae</taxon>
        <taxon>Gloeobacter</taxon>
    </lineage>
</organism>
<dbReference type="KEGG" id="glj:GKIL_0571"/>
<dbReference type="STRING" id="1183438.GKIL_0571"/>
<dbReference type="Pfam" id="PF11016">
    <property type="entry name" value="DUF2854"/>
    <property type="match status" value="1"/>
</dbReference>
<dbReference type="RefSeq" id="WP_023171852.1">
    <property type="nucleotide sequence ID" value="NC_022600.1"/>
</dbReference>
<dbReference type="PANTHER" id="PTHR35551:SF1">
    <property type="entry name" value="ACCLIMATION OF PHOTOSYNTHESIS TO ENVIRONMENT"/>
    <property type="match status" value="1"/>
</dbReference>
<evidence type="ECO:0000313" key="2">
    <source>
        <dbReference type="EMBL" id="AGY56817.1"/>
    </source>
</evidence>
<dbReference type="eggNOG" id="ENOG502ZBJ3">
    <property type="taxonomic scope" value="Bacteria"/>
</dbReference>
<proteinExistence type="predicted"/>
<protein>
    <recommendedName>
        <fullName evidence="4">DUF2854 domain-containing protein</fullName>
    </recommendedName>
</protein>
<dbReference type="Proteomes" id="UP000017396">
    <property type="component" value="Chromosome"/>
</dbReference>
<evidence type="ECO:0000256" key="1">
    <source>
        <dbReference type="SAM" id="Phobius"/>
    </source>
</evidence>
<keyword evidence="1" id="KW-0472">Membrane</keyword>
<keyword evidence="3" id="KW-1185">Reference proteome</keyword>
<feature type="transmembrane region" description="Helical" evidence="1">
    <location>
        <begin position="12"/>
        <end position="36"/>
    </location>
</feature>
<dbReference type="InterPro" id="IPR021275">
    <property type="entry name" value="DUF2854"/>
</dbReference>
<sequence>MSAAARSEKSGLFSLPTLLTGLGIALFGLFVAGYILQTQPGMADLGANLSFVGLNYFLFPLIGGITLRFAQVQPAPQLAAPPAAIDALRAAQATEIQKQVLTDITGRAYFKSKHMADALKRIGLSRRDDELPTLVGYREEADDGIYALVLRFESPRVSRQRWESCLPKLRTFFGRGVAVGLDFLPLPAGAAESELLVELSLKSAAEPA</sequence>
<dbReference type="PANTHER" id="PTHR35551">
    <property type="match status" value="1"/>
</dbReference>
<name>U5QD43_GLOK1</name>
<dbReference type="AlphaFoldDB" id="U5QD43"/>
<feature type="transmembrane region" description="Helical" evidence="1">
    <location>
        <begin position="48"/>
        <end position="70"/>
    </location>
</feature>
<keyword evidence="1" id="KW-0812">Transmembrane</keyword>
<dbReference type="OrthoDB" id="542452at2"/>
<accession>U5QD43</accession>